<keyword evidence="3" id="KW-1185">Reference proteome</keyword>
<evidence type="ECO:0000313" key="3">
    <source>
        <dbReference type="Proteomes" id="UP001159428"/>
    </source>
</evidence>
<dbReference type="PANTHER" id="PTHR33845">
    <property type="entry name" value="C2H2-TYPE DOMAIN-CONTAINING PROTEIN"/>
    <property type="match status" value="1"/>
</dbReference>
<accession>A0AAU9Y3N9</accession>
<gene>
    <name evidence="2" type="ORF">PMEA_00008661</name>
</gene>
<comment type="caution">
    <text evidence="2">The sequence shown here is derived from an EMBL/GenBank/DDBJ whole genome shotgun (WGS) entry which is preliminary data.</text>
</comment>
<dbReference type="EMBL" id="CALNXJ010000177">
    <property type="protein sequence ID" value="CAH3168364.1"/>
    <property type="molecule type" value="Genomic_DNA"/>
</dbReference>
<dbReference type="AlphaFoldDB" id="A0AAU9Y3N9"/>
<reference evidence="2 3" key="1">
    <citation type="submission" date="2022-05" db="EMBL/GenBank/DDBJ databases">
        <authorList>
            <consortium name="Genoscope - CEA"/>
            <person name="William W."/>
        </authorList>
    </citation>
    <scope>NUCLEOTIDE SEQUENCE [LARGE SCALE GENOMIC DNA]</scope>
</reference>
<sequence length="310" mass="34789">MLHTVKQARNNIMSWKAHQLRSVHQYQAKCSVLAKMKSKCDVLLAQDWAMKFMPRKFREPQSDWFAKRGLPWHITVAIRKSEEGEQFESQTFVHVFQNYNAGCYHSGYTIVSAKFAGDIAGVGVERNDFSDPQGGRGICDRQAATIKGDIGRYVNEGNDVTTAIQLKTAIESGPGSCAKASYVTFNPSSTRHVKWDGVSLLNNFKYEENGIRAWRAFNVGPRKLLPWSQFEGVLQVPETLEVVRHRHVYKKSASDPNAASDANSREQDDDGENEQASPLFPCPEEGCIKAYSRFVSFTSTSRHGETQATT</sequence>
<protein>
    <submittedName>
        <fullName evidence="2">Uncharacterized protein</fullName>
    </submittedName>
</protein>
<name>A0AAU9Y3N9_9CNID</name>
<proteinExistence type="predicted"/>
<dbReference type="Proteomes" id="UP001159428">
    <property type="component" value="Unassembled WGS sequence"/>
</dbReference>
<dbReference type="PANTHER" id="PTHR33845:SF1">
    <property type="entry name" value="C2H2-TYPE DOMAIN-CONTAINING PROTEIN"/>
    <property type="match status" value="1"/>
</dbReference>
<evidence type="ECO:0000313" key="2">
    <source>
        <dbReference type="EMBL" id="CAH3168364.1"/>
    </source>
</evidence>
<evidence type="ECO:0000256" key="1">
    <source>
        <dbReference type="SAM" id="MobiDB-lite"/>
    </source>
</evidence>
<feature type="region of interest" description="Disordered" evidence="1">
    <location>
        <begin position="251"/>
        <end position="282"/>
    </location>
</feature>
<organism evidence="2 3">
    <name type="scientific">Pocillopora meandrina</name>
    <dbReference type="NCBI Taxonomy" id="46732"/>
    <lineage>
        <taxon>Eukaryota</taxon>
        <taxon>Metazoa</taxon>
        <taxon>Cnidaria</taxon>
        <taxon>Anthozoa</taxon>
        <taxon>Hexacorallia</taxon>
        <taxon>Scleractinia</taxon>
        <taxon>Astrocoeniina</taxon>
        <taxon>Pocilloporidae</taxon>
        <taxon>Pocillopora</taxon>
    </lineage>
</organism>